<gene>
    <name evidence="2" type="ORF">sS8_0250</name>
</gene>
<accession>A0A286P3J6</accession>
<evidence type="ECO:0000313" key="2">
    <source>
        <dbReference type="EMBL" id="BBA32218.1"/>
    </source>
</evidence>
<dbReference type="SUPFAM" id="SSF54427">
    <property type="entry name" value="NTF2-like"/>
    <property type="match status" value="1"/>
</dbReference>
<keyword evidence="3" id="KW-1185">Reference proteome</keyword>
<proteinExistence type="predicted"/>
<evidence type="ECO:0000313" key="3">
    <source>
        <dbReference type="Proteomes" id="UP000266313"/>
    </source>
</evidence>
<dbReference type="InterPro" id="IPR032710">
    <property type="entry name" value="NTF2-like_dom_sf"/>
</dbReference>
<feature type="domain" description="SnoaL-like" evidence="1">
    <location>
        <begin position="28"/>
        <end position="146"/>
    </location>
</feature>
<protein>
    <recommendedName>
        <fullName evidence="1">SnoaL-like domain-containing protein</fullName>
    </recommendedName>
</protein>
<dbReference type="EMBL" id="AP017928">
    <property type="protein sequence ID" value="BBA32218.1"/>
    <property type="molecule type" value="Genomic_DNA"/>
</dbReference>
<dbReference type="InterPro" id="IPR037401">
    <property type="entry name" value="SnoaL-like"/>
</dbReference>
<dbReference type="Pfam" id="PF13474">
    <property type="entry name" value="SnoaL_3"/>
    <property type="match status" value="1"/>
</dbReference>
<sequence>MVILSEGHNTMKIITGADAGCTLNSAAEALNTFYRAFNQKDITLMETVWLPSDEPSMDNPIGGIRRGWPEIRGGYEKLFASGVNVYVEFYDYTLQEQDSFALAVGRERGYCDASGERVPLEIRTSRLFVRRDGKWRQMHHHGSVEYPSLLASYQKAVLGQVLELTRESQ</sequence>
<name>A0A286P3J6_9GAMM</name>
<dbReference type="KEGG" id="mmai:sS8_0250"/>
<organism evidence="2 3">
    <name type="scientific">Methylocaldum marinum</name>
    <dbReference type="NCBI Taxonomy" id="1432792"/>
    <lineage>
        <taxon>Bacteria</taxon>
        <taxon>Pseudomonadati</taxon>
        <taxon>Pseudomonadota</taxon>
        <taxon>Gammaproteobacteria</taxon>
        <taxon>Methylococcales</taxon>
        <taxon>Methylococcaceae</taxon>
        <taxon>Methylocaldum</taxon>
    </lineage>
</organism>
<evidence type="ECO:0000259" key="1">
    <source>
        <dbReference type="Pfam" id="PF13474"/>
    </source>
</evidence>
<dbReference type="Gene3D" id="3.10.450.50">
    <property type="match status" value="1"/>
</dbReference>
<dbReference type="AlphaFoldDB" id="A0A286P3J6"/>
<dbReference type="Proteomes" id="UP000266313">
    <property type="component" value="Chromosome"/>
</dbReference>
<reference evidence="2 3" key="1">
    <citation type="submission" date="2016-12" db="EMBL/GenBank/DDBJ databases">
        <title>Genome sequencing of Methylocaldum marinum.</title>
        <authorList>
            <person name="Takeuchi M."/>
            <person name="Kamagata Y."/>
            <person name="Hiraoka S."/>
            <person name="Oshima K."/>
            <person name="Hattori M."/>
            <person name="Iwasaki W."/>
        </authorList>
    </citation>
    <scope>NUCLEOTIDE SEQUENCE [LARGE SCALE GENOMIC DNA]</scope>
    <source>
        <strain evidence="2 3">S8</strain>
    </source>
</reference>